<organism evidence="6 7">
    <name type="scientific">Pseudoalteromonas prydzensis</name>
    <dbReference type="NCBI Taxonomy" id="182141"/>
    <lineage>
        <taxon>Bacteria</taxon>
        <taxon>Pseudomonadati</taxon>
        <taxon>Pseudomonadota</taxon>
        <taxon>Gammaproteobacteria</taxon>
        <taxon>Alteromonadales</taxon>
        <taxon>Pseudoalteromonadaceae</taxon>
        <taxon>Pseudoalteromonas</taxon>
    </lineage>
</organism>
<comment type="similarity">
    <text evidence="4">Belongs to the polysaccharide lyase 1 family.</text>
</comment>
<dbReference type="Gene3D" id="2.60.120.560">
    <property type="entry name" value="Exo-inulinase, domain 1"/>
    <property type="match status" value="1"/>
</dbReference>
<dbReference type="GO" id="GO:0016829">
    <property type="term" value="F:lyase activity"/>
    <property type="evidence" value="ECO:0007669"/>
    <property type="project" value="UniProtKB-KW"/>
</dbReference>
<dbReference type="Pfam" id="PF01095">
    <property type="entry name" value="Pectinesterase"/>
    <property type="match status" value="1"/>
</dbReference>
<dbReference type="EMBL" id="RRZA01000012">
    <property type="protein sequence ID" value="MBE0456986.1"/>
    <property type="molecule type" value="Genomic_DNA"/>
</dbReference>
<comment type="subcellular location">
    <subcellularLocation>
        <location evidence="4">Secreted</location>
    </subcellularLocation>
</comment>
<evidence type="ECO:0000256" key="2">
    <source>
        <dbReference type="ARBA" id="ARBA00023085"/>
    </source>
</evidence>
<dbReference type="PANTHER" id="PTHR31683">
    <property type="entry name" value="PECTATE LYASE 18-RELATED"/>
    <property type="match status" value="1"/>
</dbReference>
<accession>A0ABR9FJI6</accession>
<dbReference type="InterPro" id="IPR012334">
    <property type="entry name" value="Pectin_lyas_fold"/>
</dbReference>
<dbReference type="SMART" id="SM00656">
    <property type="entry name" value="Amb_all"/>
    <property type="match status" value="1"/>
</dbReference>
<evidence type="ECO:0000256" key="3">
    <source>
        <dbReference type="ARBA" id="ARBA00023239"/>
    </source>
</evidence>
<keyword evidence="4" id="KW-0624">Polysaccharide degradation</keyword>
<dbReference type="PROSITE" id="PS51257">
    <property type="entry name" value="PROKAR_LIPOPROTEIN"/>
    <property type="match status" value="1"/>
</dbReference>
<keyword evidence="1" id="KW-0378">Hydrolase</keyword>
<name>A0ABR9FJI6_9GAMM</name>
<dbReference type="InterPro" id="IPR045032">
    <property type="entry name" value="PEL"/>
</dbReference>
<gene>
    <name evidence="6" type="ORF">EI167_05870</name>
</gene>
<dbReference type="Gene3D" id="2.160.20.10">
    <property type="entry name" value="Single-stranded right-handed beta-helix, Pectin lyase-like"/>
    <property type="match status" value="2"/>
</dbReference>
<dbReference type="Proteomes" id="UP000707245">
    <property type="component" value="Unassembled WGS sequence"/>
</dbReference>
<evidence type="ECO:0000256" key="1">
    <source>
        <dbReference type="ARBA" id="ARBA00022801"/>
    </source>
</evidence>
<keyword evidence="3 4" id="KW-0456">Lyase</keyword>
<sequence length="2056" mass="219966">MNNTIKIPSCLLISLILAGCGEESSVNVKEAPLPPIQGVFVDSPVAGLTYNSPSVSNGVTNAEGQFDYFRGEAIDFSIGALTFPTVSAANVLTPLALFSTDTVFHPAVINSLRLLQSLDVDGDPSNGITISAQAAQAAQMTLSEGQTVTDYFSSDEFEANVNAWLADAGSANSTLIPADQAIVHFVDFIFKQYNSTQPLAFNTADFTDTIYNPLVQGSEATIAQLILTPVDEANLSGTFSQVVDGSETVTGSYAFLFGNRVLALTSGEGEPATTEYIISRSHNTVNNSYSVCATSDVSALATLVLTCDSNDDAKNNILVFSEQQAQEELIKLNDLAEQAGLALIEEFDTDTETFFSSSYKSLSAEQGSGPLYFKSGGSAEIDDIAGQLILEGDRITIGNTLPGKESTAADTSGVGIYNLSEGFTISFDVISHNGAGGLSLYVDNNTASQSNSVHGGASKFYGKDINETNTPAGQRFSYTYIPGEDVNTGPDLTHVDARGILNPEIKNSYFQIRTDSAAMIVIDNLTIETVATDVPDVEPPVEPPIVPPVEGEIPTVELPITTDFTTLTADIFSVDHQKIIDANGDEIPMFSKTGGSVTVIDTGLELDGGRFTLGNTTPGIETAATDTTTSGALDLSRPYQVVMDIVSVSDPEGDNKFQIYVDNNSSSSSKSIHGNDSRFYNELINSLTAGQTLTVPGQLATKNSFLQLRTETGGTVVINNLRVEYVKDPSVFSCADAPELYFCDDFANGDLTNWQILAKPDNTEAPMGEFDVLDIMGNSMMRYTAGGAGGELILATEEAMTNVPTTGNYFVEAKIRPRQNSTTANKQIYLMARYLNTGNWYAGGLNVQNSSSSTQVEVAVSSEGSIARPVQTKSPILLGEKGATEDGVWYTTRFEMIDDQLTVYLNGEIMGTASDTSYTARGLIGVFTNNRSFEIDDVKVGDPSIKPIQLTLDYKEPAWDTSTTMDPLVINVTAIKNDGITADTYTVTSSNDAVLSVSIDANIITLTPIAAGDAIVTFVSDSDPSITRTIKVSVAEGFVMPTTVYGDLTTKVMPAIASDNQFVDTQLSITFDNAPTFGSLGEVRIYKQNDNTLVDTLKVGKNVDVIGYTGQDRLRSVYYFPLSLEGNTLTIKPHNNVLEYGHTYRVVIGDDVVIGAQLNGTDFVGLGDNSQWTFTTKVNAPAGNQLLVDDDGVADFRTVQGALNFAMASLGKDEQTTISIKDGIYNELLFLRNKNNVTIQGQSQDNTVIQYENYETLNGGSGGSAPVGSGTPGGGRGVFLVEGADMLTLNNLTLKNTHLRNKVDSNQAETIYFNSNGRLVANNASFISEQDTLLLKGYSWFYNSLVAGNVDFIWGYPVTALFENSEIRTIGDSKDNDPTKDTSGGYVLQARVPVATDPGFIFLNSSFTHGPGPIGNDVLDNSTYIARSGGSDTYFDNITLINNKFDTHIATSGWAVQGVNDQPAPNPEVATATSGWREYGSMDLAGNALDLSARVGGYIMQDGDVINLLDRNAIFASFNDGQGWTPEPLAIPVLPDEPVAITPVNNNLGFAGYNFNLTGGAGGTVVTVDNGTALKSALAQAKSSGVPVTIYVDGVITDANSGGDNSSIEIKDMDNISIIGVADRGELSGIGIAIRRANNIIIQNLKIHEVLTGGKDGISIEGDENKPTANIWIDHNELYSSLNVDQDYYDGLIDSKSGAENITISYNYLHDSWKTSLHGHSDDDSSSNKNRHITFHHNRFENIVSRVPLFRFGQGHLFNNYYNNITSSAINSRMGAELHIENNYFENTKNPVVSFYSKVIGYWNTSGNYLGEGVSWGDVADGDVAAEVTASGITPTSSYQAPYEYTLTPVMDVKAHVIAHAGIGKIDQSNLDIPEIDTPTEPPVQQPLGLPFTENFSAANTDEFFSNSYRDLSGVAGSGTPLFHRVTGTVEVSAGQLTMTGARISIANTTPTVSTTSADASTTGLLDLSNSYQVSFTVADVTGNTAKSFQIYVDNNTSGSANSIHGGSSKFYSVKLEELIPGQTYTVDGLVATDTSFITIRTESEATITLDEITIQ</sequence>
<keyword evidence="2" id="KW-0063">Aspartyl esterase</keyword>
<evidence type="ECO:0000256" key="4">
    <source>
        <dbReference type="RuleBase" id="RU361173"/>
    </source>
</evidence>
<keyword evidence="7" id="KW-1185">Reference proteome</keyword>
<evidence type="ECO:0000259" key="5">
    <source>
        <dbReference type="SMART" id="SM00656"/>
    </source>
</evidence>
<proteinExistence type="inferred from homology"/>
<dbReference type="Pfam" id="PF00544">
    <property type="entry name" value="Pectate_lyase_4"/>
    <property type="match status" value="1"/>
</dbReference>
<dbReference type="InterPro" id="IPR002022">
    <property type="entry name" value="Pec_lyase"/>
</dbReference>
<dbReference type="InterPro" id="IPR011050">
    <property type="entry name" value="Pectin_lyase_fold/virulence"/>
</dbReference>
<dbReference type="InterPro" id="IPR000070">
    <property type="entry name" value="Pectinesterase_cat"/>
</dbReference>
<reference evidence="6 7" key="1">
    <citation type="submission" date="2020-07" db="EMBL/GenBank/DDBJ databases">
        <title>Halophilic bacteria isolated from french cheeses.</title>
        <authorList>
            <person name="Kothe C.I."/>
            <person name="Farah-Kraiem B."/>
            <person name="Renault P."/>
            <person name="Dridi B."/>
        </authorList>
    </citation>
    <scope>NUCLEOTIDE SEQUENCE [LARGE SCALE GENOMIC DNA]</scope>
    <source>
        <strain evidence="6 7">FME14</strain>
    </source>
</reference>
<dbReference type="SUPFAM" id="SSF51126">
    <property type="entry name" value="Pectin lyase-like"/>
    <property type="match status" value="2"/>
</dbReference>
<dbReference type="PANTHER" id="PTHR31683:SF18">
    <property type="entry name" value="PECTATE LYASE 21-RELATED"/>
    <property type="match status" value="1"/>
</dbReference>
<keyword evidence="4" id="KW-0964">Secreted</keyword>
<comment type="caution">
    <text evidence="6">The sequence shown here is derived from an EMBL/GenBank/DDBJ whole genome shotgun (WGS) entry which is preliminary data.</text>
</comment>
<evidence type="ECO:0000313" key="6">
    <source>
        <dbReference type="EMBL" id="MBE0456986.1"/>
    </source>
</evidence>
<dbReference type="RefSeq" id="WP_192541043.1">
    <property type="nucleotide sequence ID" value="NZ_JBQELX010000011.1"/>
</dbReference>
<keyword evidence="4" id="KW-0119">Carbohydrate metabolism</keyword>
<evidence type="ECO:0000313" key="7">
    <source>
        <dbReference type="Proteomes" id="UP000707245"/>
    </source>
</evidence>
<protein>
    <submittedName>
        <fullName evidence="6">Pectate lyase</fullName>
    </submittedName>
</protein>
<feature type="domain" description="Pectate lyase" evidence="5">
    <location>
        <begin position="1561"/>
        <end position="1791"/>
    </location>
</feature>